<dbReference type="Pfam" id="PF07883">
    <property type="entry name" value="Cupin_2"/>
    <property type="match status" value="1"/>
</dbReference>
<feature type="domain" description="Cupin type-2" evidence="1">
    <location>
        <begin position="35"/>
        <end position="101"/>
    </location>
</feature>
<evidence type="ECO:0000313" key="3">
    <source>
        <dbReference type="Proteomes" id="UP000235346"/>
    </source>
</evidence>
<evidence type="ECO:0000259" key="1">
    <source>
        <dbReference type="Pfam" id="PF07883"/>
    </source>
</evidence>
<dbReference type="OrthoDB" id="9798585at2"/>
<dbReference type="InterPro" id="IPR014710">
    <property type="entry name" value="RmlC-like_jellyroll"/>
</dbReference>
<comment type="caution">
    <text evidence="2">The sequence shown here is derived from an EMBL/GenBank/DDBJ whole genome shotgun (WGS) entry which is preliminary data.</text>
</comment>
<accession>A0A2N7TK33</accession>
<proteinExistence type="predicted"/>
<dbReference type="InterPro" id="IPR011051">
    <property type="entry name" value="RmlC_Cupin_sf"/>
</dbReference>
<dbReference type="RefSeq" id="WP_102628681.1">
    <property type="nucleotide sequence ID" value="NZ_PDOH01000060.1"/>
</dbReference>
<dbReference type="AlphaFoldDB" id="A0A2N7TK33"/>
<dbReference type="Gene3D" id="2.60.120.10">
    <property type="entry name" value="Jelly Rolls"/>
    <property type="match status" value="1"/>
</dbReference>
<name>A0A2N7TK33_9GAMM</name>
<protein>
    <submittedName>
        <fullName evidence="2">Cupin</fullName>
    </submittedName>
</protein>
<dbReference type="CDD" id="cd06981">
    <property type="entry name" value="cupin_reut_a1446"/>
    <property type="match status" value="1"/>
</dbReference>
<dbReference type="EMBL" id="PNRE01000065">
    <property type="protein sequence ID" value="PMR68547.1"/>
    <property type="molecule type" value="Genomic_DNA"/>
</dbReference>
<dbReference type="Proteomes" id="UP000235346">
    <property type="component" value="Unassembled WGS sequence"/>
</dbReference>
<reference evidence="2 3" key="1">
    <citation type="submission" date="2018-01" db="EMBL/GenBank/DDBJ databases">
        <title>Halomonas endophytica sp. nov., isolated from storage liquid in the stems of Populus euphratica.</title>
        <authorList>
            <person name="Chen C."/>
        </authorList>
    </citation>
    <scope>NUCLEOTIDE SEQUENCE [LARGE SCALE GENOMIC DNA]</scope>
    <source>
        <strain evidence="2 3">DSM 26881</strain>
    </source>
</reference>
<dbReference type="SUPFAM" id="SSF51182">
    <property type="entry name" value="RmlC-like cupins"/>
    <property type="match status" value="1"/>
</dbReference>
<evidence type="ECO:0000313" key="2">
    <source>
        <dbReference type="EMBL" id="PMR68547.1"/>
    </source>
</evidence>
<organism evidence="2 3">
    <name type="scientific">Halomonas heilongjiangensis</name>
    <dbReference type="NCBI Taxonomy" id="1387883"/>
    <lineage>
        <taxon>Bacteria</taxon>
        <taxon>Pseudomonadati</taxon>
        <taxon>Pseudomonadota</taxon>
        <taxon>Gammaproteobacteria</taxon>
        <taxon>Oceanospirillales</taxon>
        <taxon>Halomonadaceae</taxon>
        <taxon>Halomonas</taxon>
    </lineage>
</organism>
<gene>
    <name evidence="2" type="ORF">C1H66_14990</name>
</gene>
<dbReference type="InterPro" id="IPR013096">
    <property type="entry name" value="Cupin_2"/>
</dbReference>
<sequence>MKNLFASIPDDLDDELFEEIVRGETVRVERIVSRGHRSPAEGWHDQSWHEWVLVLEGGAILAFEDGEEVTLGPGDHLEIAAHRKHRVKWTAPERATLWLAVHYPA</sequence>
<keyword evidence="3" id="KW-1185">Reference proteome</keyword>